<organism evidence="1 2">
    <name type="scientific">Smallanthus sonchifolius</name>
    <dbReference type="NCBI Taxonomy" id="185202"/>
    <lineage>
        <taxon>Eukaryota</taxon>
        <taxon>Viridiplantae</taxon>
        <taxon>Streptophyta</taxon>
        <taxon>Embryophyta</taxon>
        <taxon>Tracheophyta</taxon>
        <taxon>Spermatophyta</taxon>
        <taxon>Magnoliopsida</taxon>
        <taxon>eudicotyledons</taxon>
        <taxon>Gunneridae</taxon>
        <taxon>Pentapetalae</taxon>
        <taxon>asterids</taxon>
        <taxon>campanulids</taxon>
        <taxon>Asterales</taxon>
        <taxon>Asteraceae</taxon>
        <taxon>Asteroideae</taxon>
        <taxon>Heliantheae alliance</taxon>
        <taxon>Millerieae</taxon>
        <taxon>Smallanthus</taxon>
    </lineage>
</organism>
<proteinExistence type="predicted"/>
<gene>
    <name evidence="1" type="ORF">L1987_43798</name>
</gene>
<reference evidence="2" key="1">
    <citation type="journal article" date="2022" name="Mol. Ecol. Resour.">
        <title>The genomes of chicory, endive, great burdock and yacon provide insights into Asteraceae palaeo-polyploidization history and plant inulin production.</title>
        <authorList>
            <person name="Fan W."/>
            <person name="Wang S."/>
            <person name="Wang H."/>
            <person name="Wang A."/>
            <person name="Jiang F."/>
            <person name="Liu H."/>
            <person name="Zhao H."/>
            <person name="Xu D."/>
            <person name="Zhang Y."/>
        </authorList>
    </citation>
    <scope>NUCLEOTIDE SEQUENCE [LARGE SCALE GENOMIC DNA]</scope>
    <source>
        <strain evidence="2">cv. Yunnan</strain>
    </source>
</reference>
<dbReference type="Proteomes" id="UP001056120">
    <property type="component" value="Linkage Group LG14"/>
</dbReference>
<accession>A0ACB9GMJ4</accession>
<dbReference type="EMBL" id="CM042031">
    <property type="protein sequence ID" value="KAI3784695.1"/>
    <property type="molecule type" value="Genomic_DNA"/>
</dbReference>
<comment type="caution">
    <text evidence="1">The sequence shown here is derived from an EMBL/GenBank/DDBJ whole genome shotgun (WGS) entry which is preliminary data.</text>
</comment>
<evidence type="ECO:0000313" key="1">
    <source>
        <dbReference type="EMBL" id="KAI3784695.1"/>
    </source>
</evidence>
<protein>
    <submittedName>
        <fullName evidence="1">Uncharacterized protein</fullName>
    </submittedName>
</protein>
<reference evidence="1 2" key="2">
    <citation type="journal article" date="2022" name="Mol. Ecol. Resour.">
        <title>The genomes of chicory, endive, great burdock and yacon provide insights into Asteraceae paleo-polyploidization history and plant inulin production.</title>
        <authorList>
            <person name="Fan W."/>
            <person name="Wang S."/>
            <person name="Wang H."/>
            <person name="Wang A."/>
            <person name="Jiang F."/>
            <person name="Liu H."/>
            <person name="Zhao H."/>
            <person name="Xu D."/>
            <person name="Zhang Y."/>
        </authorList>
    </citation>
    <scope>NUCLEOTIDE SEQUENCE [LARGE SCALE GENOMIC DNA]</scope>
    <source>
        <strain evidence="2">cv. Yunnan</strain>
        <tissue evidence="1">Leaves</tissue>
    </source>
</reference>
<keyword evidence="2" id="KW-1185">Reference proteome</keyword>
<name>A0ACB9GMJ4_9ASTR</name>
<evidence type="ECO:0000313" key="2">
    <source>
        <dbReference type="Proteomes" id="UP001056120"/>
    </source>
</evidence>
<sequence>MTQKDDAEAGDGVGPTEPVDFGRGPRTLTYEDYHSEIRMRYVMGVQIMIELQIKALVEKFNVSPIIVGMIEPVWLRFVASTKLLSDDWADEAINESESQVQEGVGIRAKHKAEPHNLLGKRSVMIWYQAVSKTIPLSYSLVISFLACHLAREPILSTDIIKWTLEGKLPYFAAFVEIEKQIRPPTNACPLSSSRMFRPIQAISMQKLESLAASIAQSIGLDLPPVNFYAIASRYLKQLSLPVNIILPHACRIYEWSMPHELWLSANEFRLPTRAFILSILIVSIRMLYNIHGFGKWEISESDVDDSAAEPYSKRPEQSNLDATEILVLLHSKYNELIDTSDHGKDLEKYLEYCKDVVFAGVELSFEDQEEDQIIERLWNFYHKEEICLLLIAVLSDHKPSELCSLSPSSLHKRSRDHSQSGTNKAKKPKDENVEITLDPKESHKDREIRRMKSNMEENKFCYIPPRKRVKRHDYLHYTRKKGEGAYVYAAHADYYILLRSCARVAQLDVRSMHAAVLSFERRLDWLEKNIQHSLKQMSCYEACQLCHDDNDGNSVNFKLVRFVHIFCNFVVHPLL</sequence>